<protein>
    <submittedName>
        <fullName evidence="4">Diguanylate cyclase/phosphodiesterase</fullName>
    </submittedName>
</protein>
<dbReference type="Gene3D" id="3.30.70.270">
    <property type="match status" value="1"/>
</dbReference>
<keyword evidence="5" id="KW-1185">Reference proteome</keyword>
<dbReference type="PROSITE" id="PS50887">
    <property type="entry name" value="GGDEF"/>
    <property type="match status" value="1"/>
</dbReference>
<dbReference type="SUPFAM" id="SSF55073">
    <property type="entry name" value="Nucleotide cyclase"/>
    <property type="match status" value="1"/>
</dbReference>
<dbReference type="InterPro" id="IPR043128">
    <property type="entry name" value="Rev_trsase/Diguanyl_cyclase"/>
</dbReference>
<dbReference type="GO" id="GO:0003824">
    <property type="term" value="F:catalytic activity"/>
    <property type="evidence" value="ECO:0007669"/>
    <property type="project" value="UniProtKB-ARBA"/>
</dbReference>
<accession>A1SAV5</accession>
<dbReference type="EMBL" id="CP000507">
    <property type="protein sequence ID" value="ABM01512.1"/>
    <property type="molecule type" value="Genomic_DNA"/>
</dbReference>
<name>A1SAV5_SHEAM</name>
<organism evidence="4 5">
    <name type="scientific">Shewanella amazonensis (strain ATCC BAA-1098 / SB2B)</name>
    <dbReference type="NCBI Taxonomy" id="326297"/>
    <lineage>
        <taxon>Bacteria</taxon>
        <taxon>Pseudomonadati</taxon>
        <taxon>Pseudomonadota</taxon>
        <taxon>Gammaproteobacteria</taxon>
        <taxon>Alteromonadales</taxon>
        <taxon>Shewanellaceae</taxon>
        <taxon>Shewanella</taxon>
    </lineage>
</organism>
<proteinExistence type="predicted"/>
<sequence>MRAFEFQQFVEPCVHLVLAMMVLVLNRYKASFKLTHQVLVVAFIMALVGIVGLTRYGLFSAGLIWLLFSALSMTFFFPRLARKLIIAFVCTALFFALAHSRQWFDITRTVSPENAARSIVVWLSVILPFAILLYSFSKAVGDAYKEMRQDKLNLGIRNKELHSKAHTDTLTELPNRAFFYQQLLQKTQQPGLANAGLALLFIDLDGFKAINDTWGHEAGDTVLRITAWRMQHRLRDSDIICRLGGDEFVLLCNNISSKAALASFAEQINVTVTASIDLPETLVNLSCSIGGVLLPEDGSDIDALLSLADKRMYRAKKAGKNQYCLTDE</sequence>
<evidence type="ECO:0000256" key="2">
    <source>
        <dbReference type="SAM" id="Phobius"/>
    </source>
</evidence>
<dbReference type="PANTHER" id="PTHR46663">
    <property type="entry name" value="DIGUANYLATE CYCLASE DGCT-RELATED"/>
    <property type="match status" value="1"/>
</dbReference>
<evidence type="ECO:0000313" key="5">
    <source>
        <dbReference type="Proteomes" id="UP000009175"/>
    </source>
</evidence>
<dbReference type="CDD" id="cd01949">
    <property type="entry name" value="GGDEF"/>
    <property type="match status" value="1"/>
</dbReference>
<dbReference type="Pfam" id="PF00990">
    <property type="entry name" value="GGDEF"/>
    <property type="match status" value="1"/>
</dbReference>
<dbReference type="PANTHER" id="PTHR46663:SF4">
    <property type="entry name" value="DIGUANYLATE CYCLASE DGCT-RELATED"/>
    <property type="match status" value="1"/>
</dbReference>
<dbReference type="NCBIfam" id="TIGR00254">
    <property type="entry name" value="GGDEF"/>
    <property type="match status" value="1"/>
</dbReference>
<dbReference type="HOGENOM" id="CLU_847033_0_0_6"/>
<dbReference type="InterPro" id="IPR000160">
    <property type="entry name" value="GGDEF_dom"/>
</dbReference>
<dbReference type="FunFam" id="3.30.70.270:FF:000001">
    <property type="entry name" value="Diguanylate cyclase domain protein"/>
    <property type="match status" value="1"/>
</dbReference>
<dbReference type="KEGG" id="saz:Sama_3309"/>
<gene>
    <name evidence="4" type="ordered locus">Sama_3309</name>
</gene>
<keyword evidence="2" id="KW-0472">Membrane</keyword>
<dbReference type="AlphaFoldDB" id="A1SAV5"/>
<comment type="cofactor">
    <cofactor evidence="1">
        <name>Mg(2+)</name>
        <dbReference type="ChEBI" id="CHEBI:18420"/>
    </cofactor>
</comment>
<feature type="transmembrane region" description="Helical" evidence="2">
    <location>
        <begin position="37"/>
        <end position="53"/>
    </location>
</feature>
<feature type="transmembrane region" description="Helical" evidence="2">
    <location>
        <begin position="84"/>
        <end position="104"/>
    </location>
</feature>
<keyword evidence="2" id="KW-1133">Transmembrane helix</keyword>
<dbReference type="STRING" id="326297.Sama_3309"/>
<keyword evidence="2" id="KW-0812">Transmembrane</keyword>
<dbReference type="eggNOG" id="COG5001">
    <property type="taxonomic scope" value="Bacteria"/>
</dbReference>
<evidence type="ECO:0000313" key="4">
    <source>
        <dbReference type="EMBL" id="ABM01512.1"/>
    </source>
</evidence>
<dbReference type="InterPro" id="IPR052163">
    <property type="entry name" value="DGC-Regulatory_Protein"/>
</dbReference>
<dbReference type="SMART" id="SM00267">
    <property type="entry name" value="GGDEF"/>
    <property type="match status" value="1"/>
</dbReference>
<feature type="transmembrane region" description="Helical" evidence="2">
    <location>
        <begin position="116"/>
        <end position="136"/>
    </location>
</feature>
<evidence type="ECO:0000256" key="1">
    <source>
        <dbReference type="ARBA" id="ARBA00001946"/>
    </source>
</evidence>
<feature type="domain" description="GGDEF" evidence="3">
    <location>
        <begin position="195"/>
        <end position="328"/>
    </location>
</feature>
<dbReference type="Proteomes" id="UP000009175">
    <property type="component" value="Chromosome"/>
</dbReference>
<evidence type="ECO:0000259" key="3">
    <source>
        <dbReference type="PROSITE" id="PS50887"/>
    </source>
</evidence>
<dbReference type="InterPro" id="IPR029787">
    <property type="entry name" value="Nucleotide_cyclase"/>
</dbReference>
<feature type="transmembrane region" description="Helical" evidence="2">
    <location>
        <begin position="59"/>
        <end position="77"/>
    </location>
</feature>
<reference evidence="4 5" key="1">
    <citation type="submission" date="2006-12" db="EMBL/GenBank/DDBJ databases">
        <title>Complete sequence of Shewanella amazonensis SB2B.</title>
        <authorList>
            <consortium name="US DOE Joint Genome Institute"/>
            <person name="Copeland A."/>
            <person name="Lucas S."/>
            <person name="Lapidus A."/>
            <person name="Barry K."/>
            <person name="Detter J.C."/>
            <person name="Glavina del Rio T."/>
            <person name="Hammon N."/>
            <person name="Israni S."/>
            <person name="Dalin E."/>
            <person name="Tice H."/>
            <person name="Pitluck S."/>
            <person name="Munk A.C."/>
            <person name="Brettin T."/>
            <person name="Bruce D."/>
            <person name="Han C."/>
            <person name="Tapia R."/>
            <person name="Gilna P."/>
            <person name="Schmutz J."/>
            <person name="Larimer F."/>
            <person name="Land M."/>
            <person name="Hauser L."/>
            <person name="Kyrpides N."/>
            <person name="Mikhailova N."/>
            <person name="Fredrickson J."/>
            <person name="Richardson P."/>
        </authorList>
    </citation>
    <scope>NUCLEOTIDE SEQUENCE [LARGE SCALE GENOMIC DNA]</scope>
    <source>
        <strain evidence="5">ATCC BAA-1098 / SB2B</strain>
    </source>
</reference>